<protein>
    <submittedName>
        <fullName evidence="2">Amidohydrolase family protein</fullName>
    </submittedName>
</protein>
<feature type="domain" description="Amidohydrolase-related" evidence="1">
    <location>
        <begin position="57"/>
        <end position="409"/>
    </location>
</feature>
<dbReference type="PANTHER" id="PTHR43135">
    <property type="entry name" value="ALPHA-D-RIBOSE 1-METHYLPHOSPHONATE 5-TRIPHOSPHATE DIPHOSPHATASE"/>
    <property type="match status" value="1"/>
</dbReference>
<evidence type="ECO:0000313" key="2">
    <source>
        <dbReference type="EMBL" id="MBD1602211.1"/>
    </source>
</evidence>
<dbReference type="InterPro" id="IPR032466">
    <property type="entry name" value="Metal_Hydrolase"/>
</dbReference>
<dbReference type="RefSeq" id="WP_190426869.1">
    <property type="nucleotide sequence ID" value="NZ_JAAOCA010000057.1"/>
</dbReference>
<accession>A0ABR7ZA60</accession>
<dbReference type="Pfam" id="PF01979">
    <property type="entry name" value="Amidohydro_1"/>
    <property type="match status" value="1"/>
</dbReference>
<comment type="caution">
    <text evidence="2">The sequence shown here is derived from an EMBL/GenBank/DDBJ whole genome shotgun (WGS) entry which is preliminary data.</text>
</comment>
<dbReference type="InterPro" id="IPR057744">
    <property type="entry name" value="OTAase-like"/>
</dbReference>
<evidence type="ECO:0000313" key="3">
    <source>
        <dbReference type="Proteomes" id="UP000805841"/>
    </source>
</evidence>
<dbReference type="InterPro" id="IPR011059">
    <property type="entry name" value="Metal-dep_hydrolase_composite"/>
</dbReference>
<dbReference type="Proteomes" id="UP000805841">
    <property type="component" value="Unassembled WGS sequence"/>
</dbReference>
<dbReference type="CDD" id="cd01299">
    <property type="entry name" value="Met_dep_hydrolase_A"/>
    <property type="match status" value="1"/>
</dbReference>
<organism evidence="2 3">
    <name type="scientific">Pseudomonas typographi</name>
    <dbReference type="NCBI Taxonomy" id="2715964"/>
    <lineage>
        <taxon>Bacteria</taxon>
        <taxon>Pseudomonadati</taxon>
        <taxon>Pseudomonadota</taxon>
        <taxon>Gammaproteobacteria</taxon>
        <taxon>Pseudomonadales</taxon>
        <taxon>Pseudomonadaceae</taxon>
        <taxon>Pseudomonas</taxon>
    </lineage>
</organism>
<gene>
    <name evidence="2" type="ORF">HAQ05_26380</name>
</gene>
<keyword evidence="3" id="KW-1185">Reference proteome</keyword>
<dbReference type="InterPro" id="IPR051781">
    <property type="entry name" value="Metallo-dep_Hydrolase"/>
</dbReference>
<dbReference type="SUPFAM" id="SSF51556">
    <property type="entry name" value="Metallo-dependent hydrolases"/>
    <property type="match status" value="1"/>
</dbReference>
<dbReference type="Gene3D" id="2.30.40.10">
    <property type="entry name" value="Urease, subunit C, domain 1"/>
    <property type="match status" value="1"/>
</dbReference>
<dbReference type="InterPro" id="IPR006680">
    <property type="entry name" value="Amidohydro-rel"/>
</dbReference>
<dbReference type="SUPFAM" id="SSF51338">
    <property type="entry name" value="Composite domain of metallo-dependent hydrolases"/>
    <property type="match status" value="1"/>
</dbReference>
<proteinExistence type="predicted"/>
<evidence type="ECO:0000259" key="1">
    <source>
        <dbReference type="Pfam" id="PF01979"/>
    </source>
</evidence>
<name>A0ABR7ZA60_9PSED</name>
<dbReference type="Gene3D" id="3.20.20.140">
    <property type="entry name" value="Metal-dependent hydrolases"/>
    <property type="match status" value="1"/>
</dbReference>
<dbReference type="EMBL" id="JAAOCA010000057">
    <property type="protein sequence ID" value="MBD1602211.1"/>
    <property type="molecule type" value="Genomic_DNA"/>
</dbReference>
<sequence length="453" mass="49465">MSKTFIRCGRLFTAIDSQALSDQTLIIDNGRIVHVGPNHSAPPPAPQDRVIDHSDRFVMPGMVDTHTHLSYGCAASEEEVDLYATLEFRTLRALHAAQSMLRAGFTSVLDPACSGMVSPAVRDAIDCGLYRGPRITAAGPALTTHQGLYDYYPSWIGSPDVSSGILVKSRDEAIQLIRKQAKDGVDMIKIAMDGTMGDRDRGLYAAFDQDEISAMVREAHRLGRKVGVHARGTEGALYSARAGVDVIYHGSRICDEGIRAALDNGTAISPSLLMLVNNIQFAQPQDPSFSWWPNIQRKELAAARRCIAAAFEAGVPLLNGSESGFAITLYGDWAAKELEITTDLLGLSAAEALHTATRVPAKFMRDTRIGTVEQGQAADLLVLTDNPLNNIKCLQDPSAFHEVWVNGEIFDLTPPPPARRHMSEDSQGMWNRRYTRDIVSQLEPQSLELQPAS</sequence>
<dbReference type="PANTHER" id="PTHR43135:SF3">
    <property type="entry name" value="ALPHA-D-RIBOSE 1-METHYLPHOSPHONATE 5-TRIPHOSPHATE DIPHOSPHATASE"/>
    <property type="match status" value="1"/>
</dbReference>
<reference evidence="2 3" key="1">
    <citation type="journal article" date="2020" name="Insects">
        <title>Bacteria Belonging to Pseudomonas typographi sp. nov. from the Bark Beetle Ips typographus Have Genomic Potential to Aid in the Host Ecology.</title>
        <authorList>
            <person name="Peral-Aranega E."/>
            <person name="Saati-Santamaria Z."/>
            <person name="Kolarik M."/>
            <person name="Rivas R."/>
            <person name="Garcia-Fraile P."/>
        </authorList>
    </citation>
    <scope>NUCLEOTIDE SEQUENCE [LARGE SCALE GENOMIC DNA]</scope>
    <source>
        <strain evidence="2 3">CA3A</strain>
    </source>
</reference>